<comment type="caution">
    <text evidence="1">The sequence shown here is derived from an EMBL/GenBank/DDBJ whole genome shotgun (WGS) entry which is preliminary data.</text>
</comment>
<dbReference type="AlphaFoldDB" id="A0A9X3II31"/>
<gene>
    <name evidence="1" type="ORF">OSH00_18010</name>
</gene>
<dbReference type="EMBL" id="JAPKMY010000012">
    <property type="protein sequence ID" value="MCX5469613.1"/>
    <property type="molecule type" value="Genomic_DNA"/>
</dbReference>
<dbReference type="RefSeq" id="WP_266131571.1">
    <property type="nucleotide sequence ID" value="NZ_JAPKMY010000012.1"/>
</dbReference>
<sequence>MSKLHAAMPVDYHNQAELGDRLISIQWMTEDFSTELEDGVAVTCQPLGIQVATKDIAAGSTIPLTLYDPEDENGKQYKLRETVAMDGIVRVVFNMCEPEMFHDFKPTANQLKIAEKEPTQFGLKQPLENKKIKQSEKKAINQHKQDEPDTVLDVKWMSADFTREIDNVFPCESVGLLIQTQNIEIGQEIEMVIESKNHVDDQAIDYTVYGRVEPDHRVRIVFNQHIDLNYCNDSQLGLQPASAVIDHKQAQPEIMRAKKLDF</sequence>
<organism evidence="1 2">
    <name type="scientific">Acinetobacter nematophilus</name>
    <dbReference type="NCBI Taxonomy" id="2994642"/>
    <lineage>
        <taxon>Bacteria</taxon>
        <taxon>Pseudomonadati</taxon>
        <taxon>Pseudomonadota</taxon>
        <taxon>Gammaproteobacteria</taxon>
        <taxon>Moraxellales</taxon>
        <taxon>Moraxellaceae</taxon>
        <taxon>Acinetobacter</taxon>
    </lineage>
</organism>
<dbReference type="Proteomes" id="UP001146019">
    <property type="component" value="Unassembled WGS sequence"/>
</dbReference>
<name>A0A9X3II31_9GAMM</name>
<evidence type="ECO:0000313" key="2">
    <source>
        <dbReference type="Proteomes" id="UP001146019"/>
    </source>
</evidence>
<protein>
    <submittedName>
        <fullName evidence="1">Uncharacterized protein</fullName>
    </submittedName>
</protein>
<proteinExistence type="predicted"/>
<accession>A0A9X3II31</accession>
<reference evidence="1" key="1">
    <citation type="submission" date="2022-11" db="EMBL/GenBank/DDBJ databases">
        <title>Biodiversity and phylogenetic relationships of bacteria.</title>
        <authorList>
            <person name="Machado R.A.R."/>
            <person name="Bhat A."/>
            <person name="Loulou A."/>
            <person name="Kallel S."/>
        </authorList>
    </citation>
    <scope>NUCLEOTIDE SEQUENCE</scope>
    <source>
        <strain evidence="1">A-IN1</strain>
    </source>
</reference>
<keyword evidence="2" id="KW-1185">Reference proteome</keyword>
<evidence type="ECO:0000313" key="1">
    <source>
        <dbReference type="EMBL" id="MCX5469613.1"/>
    </source>
</evidence>